<evidence type="ECO:0000313" key="2">
    <source>
        <dbReference type="Proteomes" id="UP000503339"/>
    </source>
</evidence>
<proteinExistence type="predicted"/>
<sequence length="273" mass="28684">MIPFVNPQPLYLLRRKVVDLVRDAGLISSLQMCFDPGDRFSYPGSGQTFFDVSGNGYQMTLGTLATPSTDDPTFNGRADGQSSGEFFSFDGGDILQLTANDTFVQSLHKLGASFTFLVIAAGFTAGSEGVLLNTKGGARNSVQVGTNIYKTTANFLASIVGGVSGGALEVGTVQTVAATGTQMLAVGRQLISTTNRVTDFYINGVWESKVDTASATLSTSGATAAMTYGVAGDGGSKVPAGHALSALTMFNRRLTQAELDALRTSFKRRWPSI</sequence>
<name>A0A6M7ULB3_9HYPH</name>
<accession>A0A6M7ULB3</accession>
<dbReference type="EMBL" id="CP033361">
    <property type="protein sequence ID" value="QKC76677.1"/>
    <property type="molecule type" value="Genomic_DNA"/>
</dbReference>
<dbReference type="SUPFAM" id="SSF49899">
    <property type="entry name" value="Concanavalin A-like lectins/glucanases"/>
    <property type="match status" value="1"/>
</dbReference>
<keyword evidence="2" id="KW-1185">Reference proteome</keyword>
<dbReference type="Gene3D" id="2.60.120.200">
    <property type="match status" value="1"/>
</dbReference>
<protein>
    <recommendedName>
        <fullName evidence="3">LamG domain-containing protein</fullName>
    </recommendedName>
</protein>
<reference evidence="1 2" key="1">
    <citation type="submission" date="2018-10" db="EMBL/GenBank/DDBJ databases">
        <authorList>
            <person name="Perry B.J."/>
            <person name="Sullivan J.T."/>
            <person name="Murphy R.J.T."/>
            <person name="Ramsay J.P."/>
            <person name="Ronson C.W."/>
        </authorList>
    </citation>
    <scope>NUCLEOTIDE SEQUENCE [LARGE SCALE GENOMIC DNA]</scope>
    <source>
        <strain evidence="1 2">NZP2014</strain>
    </source>
</reference>
<dbReference type="KEGG" id="merd:EB233_15140"/>
<dbReference type="RefSeq" id="WP_064988032.1">
    <property type="nucleotide sequence ID" value="NZ_CP033361.1"/>
</dbReference>
<dbReference type="AlphaFoldDB" id="A0A6M7ULB3"/>
<evidence type="ECO:0000313" key="1">
    <source>
        <dbReference type="EMBL" id="QKC76677.1"/>
    </source>
</evidence>
<dbReference type="InterPro" id="IPR013320">
    <property type="entry name" value="ConA-like_dom_sf"/>
</dbReference>
<gene>
    <name evidence="1" type="ORF">EB233_15140</name>
</gene>
<evidence type="ECO:0008006" key="3">
    <source>
        <dbReference type="Google" id="ProtNLM"/>
    </source>
</evidence>
<organism evidence="1 2">
    <name type="scientific">Mesorhizobium erdmanii</name>
    <dbReference type="NCBI Taxonomy" id="1777866"/>
    <lineage>
        <taxon>Bacteria</taxon>
        <taxon>Pseudomonadati</taxon>
        <taxon>Pseudomonadota</taxon>
        <taxon>Alphaproteobacteria</taxon>
        <taxon>Hyphomicrobiales</taxon>
        <taxon>Phyllobacteriaceae</taxon>
        <taxon>Mesorhizobium</taxon>
    </lineage>
</organism>
<dbReference type="Proteomes" id="UP000503339">
    <property type="component" value="Chromosome"/>
</dbReference>